<dbReference type="Proteomes" id="UP001321786">
    <property type="component" value="Chromosome"/>
</dbReference>
<dbReference type="GO" id="GO:0051301">
    <property type="term" value="P:cell division"/>
    <property type="evidence" value="ECO:0007669"/>
    <property type="project" value="UniProtKB-KW"/>
</dbReference>
<keyword evidence="4" id="KW-0132">Cell division</keyword>
<name>A0AAU9E4G5_9FIRM</name>
<comment type="pathway">
    <text evidence="2">Cell wall biogenesis; peptidoglycan biosynthesis.</text>
</comment>
<keyword evidence="7 22" id="KW-0812">Transmembrane</keyword>
<dbReference type="PANTHER" id="PTHR30474">
    <property type="entry name" value="CELL CYCLE PROTEIN"/>
    <property type="match status" value="1"/>
</dbReference>
<sequence length="359" mass="39288">MKKPFDFVLFIVVMFLIFIGIMMVFSSSYYFALSLWKDKFLFFRKELIFAGVGLVLMVFFALYDYRKLKKLSLPIMIVSITFLIVVLTPLGIEVNGAKRWIDVGITTFMPSEFAKLACIIFCASTMSNKGENIKDFKNGVLPYILIIALNFCLILLQPNLSTAVTISLIVISMLFISGAKLSQLGIMMFAGILAIVGFAFSAEYRLKRMMTLLKPGSNPLGEGWQVTQSLYALGSGGIFGVGLGQSTQNKLYIPEPQNDFIFATIGEELGFIGVVFVLLLFLILIYRGIKIASTSKDLFGCLLASGISAMIAIQVIVNVGVASAILPATGIALPFISYGGNSLVIMMSSIGILLNISRH</sequence>
<evidence type="ECO:0000256" key="9">
    <source>
        <dbReference type="ARBA" id="ARBA00022984"/>
    </source>
</evidence>
<dbReference type="GO" id="GO:0008360">
    <property type="term" value="P:regulation of cell shape"/>
    <property type="evidence" value="ECO:0007669"/>
    <property type="project" value="UniProtKB-KW"/>
</dbReference>
<evidence type="ECO:0000256" key="11">
    <source>
        <dbReference type="ARBA" id="ARBA00023136"/>
    </source>
</evidence>
<evidence type="ECO:0000313" key="23">
    <source>
        <dbReference type="EMBL" id="BEP29499.1"/>
    </source>
</evidence>
<proteinExistence type="inferred from homology"/>
<keyword evidence="3" id="KW-1003">Cell membrane</keyword>
<keyword evidence="12" id="KW-0131">Cell cycle</keyword>
<evidence type="ECO:0000256" key="21">
    <source>
        <dbReference type="ARBA" id="ARBA00049966"/>
    </source>
</evidence>
<evidence type="ECO:0000256" key="10">
    <source>
        <dbReference type="ARBA" id="ARBA00022989"/>
    </source>
</evidence>
<dbReference type="Pfam" id="PF01098">
    <property type="entry name" value="FTSW_RODA_SPOVE"/>
    <property type="match status" value="1"/>
</dbReference>
<evidence type="ECO:0000256" key="12">
    <source>
        <dbReference type="ARBA" id="ARBA00023306"/>
    </source>
</evidence>
<feature type="transmembrane region" description="Helical" evidence="22">
    <location>
        <begin position="331"/>
        <end position="356"/>
    </location>
</feature>
<comment type="similarity">
    <text evidence="16">Belongs to the SEDS family. FtsW subfamily.</text>
</comment>
<evidence type="ECO:0000256" key="17">
    <source>
        <dbReference type="ARBA" id="ARBA00041185"/>
    </source>
</evidence>
<feature type="transmembrane region" description="Helical" evidence="22">
    <location>
        <begin position="186"/>
        <end position="206"/>
    </location>
</feature>
<dbReference type="InterPro" id="IPR001182">
    <property type="entry name" value="FtsW/RodA"/>
</dbReference>
<keyword evidence="5" id="KW-0328">Glycosyltransferase</keyword>
<evidence type="ECO:0000256" key="22">
    <source>
        <dbReference type="SAM" id="Phobius"/>
    </source>
</evidence>
<dbReference type="NCBIfam" id="TIGR02614">
    <property type="entry name" value="ftsW"/>
    <property type="match status" value="1"/>
</dbReference>
<feature type="transmembrane region" description="Helical" evidence="22">
    <location>
        <begin position="7"/>
        <end position="32"/>
    </location>
</feature>
<feature type="transmembrane region" description="Helical" evidence="22">
    <location>
        <begin position="298"/>
        <end position="325"/>
    </location>
</feature>
<feature type="transmembrane region" description="Helical" evidence="22">
    <location>
        <begin position="140"/>
        <end position="156"/>
    </location>
</feature>
<dbReference type="KEGG" id="hprf:HLPR_18300"/>
<evidence type="ECO:0000256" key="14">
    <source>
        <dbReference type="ARBA" id="ARBA00032370"/>
    </source>
</evidence>
<comment type="catalytic activity">
    <reaction evidence="20">
        <text>[GlcNAc-(1-&gt;4)-Mur2Ac(oyl-L-Ala-gamma-D-Glu-L-Lys-D-Ala-D-Ala)](n)-di-trans,octa-cis-undecaprenyl diphosphate + beta-D-GlcNAc-(1-&gt;4)-Mur2Ac(oyl-L-Ala-gamma-D-Glu-L-Lys-D-Ala-D-Ala)-di-trans,octa-cis-undecaprenyl diphosphate = [GlcNAc-(1-&gt;4)-Mur2Ac(oyl-L-Ala-gamma-D-Glu-L-Lys-D-Ala-D-Ala)](n+1)-di-trans,octa-cis-undecaprenyl diphosphate + di-trans,octa-cis-undecaprenyl diphosphate + H(+)</text>
        <dbReference type="Rhea" id="RHEA:23708"/>
        <dbReference type="Rhea" id="RHEA-COMP:9602"/>
        <dbReference type="Rhea" id="RHEA-COMP:9603"/>
        <dbReference type="ChEBI" id="CHEBI:15378"/>
        <dbReference type="ChEBI" id="CHEBI:58405"/>
        <dbReference type="ChEBI" id="CHEBI:60033"/>
        <dbReference type="ChEBI" id="CHEBI:78435"/>
        <dbReference type="EC" id="2.4.99.28"/>
    </reaction>
</comment>
<comment type="subcellular location">
    <subcellularLocation>
        <location evidence="1">Cell membrane</location>
        <topology evidence="1">Multi-pass membrane protein</topology>
    </subcellularLocation>
</comment>
<evidence type="ECO:0000313" key="24">
    <source>
        <dbReference type="Proteomes" id="UP001321786"/>
    </source>
</evidence>
<evidence type="ECO:0000256" key="3">
    <source>
        <dbReference type="ARBA" id="ARBA00022475"/>
    </source>
</evidence>
<dbReference type="GO" id="GO:0015648">
    <property type="term" value="F:lipid-linked peptidoglycan transporter activity"/>
    <property type="evidence" value="ECO:0007669"/>
    <property type="project" value="TreeGrafter"/>
</dbReference>
<protein>
    <recommendedName>
        <fullName evidence="17">Probable peptidoglycan glycosyltransferase FtsW</fullName>
        <ecNumber evidence="19">2.4.99.28</ecNumber>
    </recommendedName>
    <alternativeName>
        <fullName evidence="18">Cell division protein FtsW</fullName>
    </alternativeName>
    <alternativeName>
        <fullName evidence="15">Cell wall polymerase</fullName>
    </alternativeName>
    <alternativeName>
        <fullName evidence="14">Peptidoglycan polymerase</fullName>
    </alternativeName>
</protein>
<dbReference type="GO" id="GO:0071555">
    <property type="term" value="P:cell wall organization"/>
    <property type="evidence" value="ECO:0007669"/>
    <property type="project" value="UniProtKB-KW"/>
</dbReference>
<dbReference type="EC" id="2.4.99.28" evidence="19"/>
<evidence type="ECO:0000256" key="19">
    <source>
        <dbReference type="ARBA" id="ARBA00044770"/>
    </source>
</evidence>
<dbReference type="InterPro" id="IPR013437">
    <property type="entry name" value="FtsW"/>
</dbReference>
<keyword evidence="13" id="KW-0961">Cell wall biogenesis/degradation</keyword>
<feature type="transmembrane region" description="Helical" evidence="22">
    <location>
        <begin position="162"/>
        <end position="179"/>
    </location>
</feature>
<evidence type="ECO:0000256" key="20">
    <source>
        <dbReference type="ARBA" id="ARBA00049902"/>
    </source>
</evidence>
<dbReference type="GO" id="GO:0032153">
    <property type="term" value="C:cell division site"/>
    <property type="evidence" value="ECO:0007669"/>
    <property type="project" value="TreeGrafter"/>
</dbReference>
<evidence type="ECO:0000256" key="7">
    <source>
        <dbReference type="ARBA" id="ARBA00022692"/>
    </source>
</evidence>
<comment type="function">
    <text evidence="21">Peptidoglycan polymerase that is essential for cell division.</text>
</comment>
<keyword evidence="6" id="KW-0808">Transferase</keyword>
<feature type="transmembrane region" description="Helical" evidence="22">
    <location>
        <begin position="72"/>
        <end position="92"/>
    </location>
</feature>
<evidence type="ECO:0000256" key="16">
    <source>
        <dbReference type="ARBA" id="ARBA00038053"/>
    </source>
</evidence>
<evidence type="ECO:0000256" key="15">
    <source>
        <dbReference type="ARBA" id="ARBA00033270"/>
    </source>
</evidence>
<evidence type="ECO:0000256" key="8">
    <source>
        <dbReference type="ARBA" id="ARBA00022960"/>
    </source>
</evidence>
<evidence type="ECO:0000256" key="1">
    <source>
        <dbReference type="ARBA" id="ARBA00004651"/>
    </source>
</evidence>
<accession>A0AAU9E4G5</accession>
<dbReference type="PANTHER" id="PTHR30474:SF2">
    <property type="entry name" value="PEPTIDOGLYCAN GLYCOSYLTRANSFERASE FTSW-RELATED"/>
    <property type="match status" value="1"/>
</dbReference>
<dbReference type="AlphaFoldDB" id="A0AAU9E4G5"/>
<dbReference type="GO" id="GO:0008955">
    <property type="term" value="F:peptidoglycan glycosyltransferase activity"/>
    <property type="evidence" value="ECO:0007669"/>
    <property type="project" value="UniProtKB-EC"/>
</dbReference>
<feature type="transmembrane region" description="Helical" evidence="22">
    <location>
        <begin position="112"/>
        <end position="128"/>
    </location>
</feature>
<feature type="transmembrane region" description="Helical" evidence="22">
    <location>
        <begin position="47"/>
        <end position="65"/>
    </location>
</feature>
<keyword evidence="24" id="KW-1185">Reference proteome</keyword>
<evidence type="ECO:0000256" key="2">
    <source>
        <dbReference type="ARBA" id="ARBA00004752"/>
    </source>
</evidence>
<reference evidence="23 24" key="1">
    <citation type="submission" date="2023-08" db="EMBL/GenBank/DDBJ databases">
        <title>Helicovermis profunda gen. nov., sp. nov., a novel mesophilic, fermentative bacterium within the Bacillota from a deep-sea hydrothermal vent chimney.</title>
        <authorList>
            <person name="Miyazaki U."/>
            <person name="Mizutani D."/>
            <person name="Hashimoto Y."/>
            <person name="Tame A."/>
            <person name="Sawayama S."/>
            <person name="Miyazaki J."/>
            <person name="Takai K."/>
            <person name="Nakagawa S."/>
        </authorList>
    </citation>
    <scope>NUCLEOTIDE SEQUENCE [LARGE SCALE GENOMIC DNA]</scope>
    <source>
        <strain evidence="23 24">S502</strain>
    </source>
</reference>
<keyword evidence="8" id="KW-0133">Cell shape</keyword>
<dbReference type="GO" id="GO:0005886">
    <property type="term" value="C:plasma membrane"/>
    <property type="evidence" value="ECO:0007669"/>
    <property type="project" value="UniProtKB-SubCell"/>
</dbReference>
<keyword evidence="11 22" id="KW-0472">Membrane</keyword>
<organism evidence="23 24">
    <name type="scientific">Helicovermis profundi</name>
    <dbReference type="NCBI Taxonomy" id="3065157"/>
    <lineage>
        <taxon>Bacteria</taxon>
        <taxon>Bacillati</taxon>
        <taxon>Bacillota</taxon>
        <taxon>Clostridia</taxon>
        <taxon>Helicovermis</taxon>
    </lineage>
</organism>
<gene>
    <name evidence="23" type="primary">spoVE</name>
    <name evidence="23" type="ORF">HLPR_18300</name>
</gene>
<dbReference type="GO" id="GO:0009252">
    <property type="term" value="P:peptidoglycan biosynthetic process"/>
    <property type="evidence" value="ECO:0007669"/>
    <property type="project" value="UniProtKB-KW"/>
</dbReference>
<evidence type="ECO:0000256" key="13">
    <source>
        <dbReference type="ARBA" id="ARBA00023316"/>
    </source>
</evidence>
<evidence type="ECO:0000256" key="4">
    <source>
        <dbReference type="ARBA" id="ARBA00022618"/>
    </source>
</evidence>
<keyword evidence="10 22" id="KW-1133">Transmembrane helix</keyword>
<evidence type="ECO:0000256" key="6">
    <source>
        <dbReference type="ARBA" id="ARBA00022679"/>
    </source>
</evidence>
<evidence type="ECO:0000256" key="5">
    <source>
        <dbReference type="ARBA" id="ARBA00022676"/>
    </source>
</evidence>
<feature type="transmembrane region" description="Helical" evidence="22">
    <location>
        <begin position="260"/>
        <end position="286"/>
    </location>
</feature>
<evidence type="ECO:0000256" key="18">
    <source>
        <dbReference type="ARBA" id="ARBA00041418"/>
    </source>
</evidence>
<keyword evidence="9" id="KW-0573">Peptidoglycan synthesis</keyword>
<dbReference type="EMBL" id="AP028654">
    <property type="protein sequence ID" value="BEP29499.1"/>
    <property type="molecule type" value="Genomic_DNA"/>
</dbReference>
<dbReference type="RefSeq" id="WP_338535129.1">
    <property type="nucleotide sequence ID" value="NZ_AP028654.1"/>
</dbReference>